<dbReference type="EMBL" id="FZNX01000002">
    <property type="protein sequence ID" value="SNR56585.1"/>
    <property type="molecule type" value="Genomic_DNA"/>
</dbReference>
<dbReference type="Gene3D" id="3.40.50.2300">
    <property type="match status" value="1"/>
</dbReference>
<evidence type="ECO:0000256" key="1">
    <source>
        <dbReference type="PROSITE-ProRule" id="PRU00169"/>
    </source>
</evidence>
<dbReference type="Proteomes" id="UP000198412">
    <property type="component" value="Unassembled WGS sequence"/>
</dbReference>
<feature type="domain" description="Response regulatory" evidence="2">
    <location>
        <begin position="2"/>
        <end position="113"/>
    </location>
</feature>
<accession>A0A238XBY4</accession>
<sequence>MNCVIIDDEPAAIDVLKFHLSSIPFVVLKKTFRDPLEALEYLPQHKIDLIFLDINMPKLSGISFPKFLQNPPLIIFTTAYFEYALESYELKAVDYLLKPIEFDRLLQAVMKAKQLLEGNIRGETSSSEISSDISDQTIFIKSGSEFHQLFVQNIKYIESDGNYVTFYTDKRPILARYKISEVLEFLPKECFTRIHRSYIVALKHIETVKKQCVIIDNKEIPISSNYREGFFALIDDIAKKRDHRI</sequence>
<reference evidence="5" key="1">
    <citation type="submission" date="2017-06" db="EMBL/GenBank/DDBJ databases">
        <authorList>
            <person name="Varghese N."/>
            <person name="Submissions S."/>
        </authorList>
    </citation>
    <scope>NUCLEOTIDE SEQUENCE [LARGE SCALE GENOMIC DNA]</scope>
    <source>
        <strain evidence="5">DSM 27993</strain>
    </source>
</reference>
<dbReference type="PANTHER" id="PTHR37299">
    <property type="entry name" value="TRANSCRIPTIONAL REGULATOR-RELATED"/>
    <property type="match status" value="1"/>
</dbReference>
<dbReference type="Gene3D" id="2.40.50.1020">
    <property type="entry name" value="LytTr DNA-binding domain"/>
    <property type="match status" value="1"/>
</dbReference>
<dbReference type="InterPro" id="IPR011006">
    <property type="entry name" value="CheY-like_superfamily"/>
</dbReference>
<dbReference type="Pfam" id="PF00072">
    <property type="entry name" value="Response_reg"/>
    <property type="match status" value="1"/>
</dbReference>
<gene>
    <name evidence="4" type="ORF">SAMN04488111_1807</name>
</gene>
<dbReference type="SMART" id="SM00850">
    <property type="entry name" value="LytTR"/>
    <property type="match status" value="1"/>
</dbReference>
<dbReference type="GO" id="GO:0003677">
    <property type="term" value="F:DNA binding"/>
    <property type="evidence" value="ECO:0007669"/>
    <property type="project" value="InterPro"/>
</dbReference>
<dbReference type="PROSITE" id="PS50930">
    <property type="entry name" value="HTH_LYTTR"/>
    <property type="match status" value="1"/>
</dbReference>
<dbReference type="SUPFAM" id="SSF52172">
    <property type="entry name" value="CheY-like"/>
    <property type="match status" value="1"/>
</dbReference>
<dbReference type="PANTHER" id="PTHR37299:SF1">
    <property type="entry name" value="STAGE 0 SPORULATION PROTEIN A HOMOLOG"/>
    <property type="match status" value="1"/>
</dbReference>
<dbReference type="InterPro" id="IPR046947">
    <property type="entry name" value="LytR-like"/>
</dbReference>
<feature type="modified residue" description="4-aspartylphosphate" evidence="1">
    <location>
        <position position="53"/>
    </location>
</feature>
<keyword evidence="1" id="KW-0597">Phosphoprotein</keyword>
<evidence type="ECO:0000259" key="3">
    <source>
        <dbReference type="PROSITE" id="PS50930"/>
    </source>
</evidence>
<organism evidence="4 5">
    <name type="scientific">Lutibacter flavus</name>
    <dbReference type="NCBI Taxonomy" id="691689"/>
    <lineage>
        <taxon>Bacteria</taxon>
        <taxon>Pseudomonadati</taxon>
        <taxon>Bacteroidota</taxon>
        <taxon>Flavobacteriia</taxon>
        <taxon>Flavobacteriales</taxon>
        <taxon>Flavobacteriaceae</taxon>
        <taxon>Lutibacter</taxon>
    </lineage>
</organism>
<dbReference type="GO" id="GO:0000156">
    <property type="term" value="F:phosphorelay response regulator activity"/>
    <property type="evidence" value="ECO:0007669"/>
    <property type="project" value="InterPro"/>
</dbReference>
<dbReference type="RefSeq" id="WP_089378099.1">
    <property type="nucleotide sequence ID" value="NZ_FZNX01000002.1"/>
</dbReference>
<protein>
    <submittedName>
        <fullName evidence="4">Two component transcriptional regulator, LytTR family</fullName>
    </submittedName>
</protein>
<evidence type="ECO:0000313" key="4">
    <source>
        <dbReference type="EMBL" id="SNR56585.1"/>
    </source>
</evidence>
<keyword evidence="5" id="KW-1185">Reference proteome</keyword>
<evidence type="ECO:0000313" key="5">
    <source>
        <dbReference type="Proteomes" id="UP000198412"/>
    </source>
</evidence>
<dbReference type="PROSITE" id="PS50110">
    <property type="entry name" value="RESPONSE_REGULATORY"/>
    <property type="match status" value="1"/>
</dbReference>
<feature type="domain" description="HTH LytTR-type" evidence="3">
    <location>
        <begin position="138"/>
        <end position="236"/>
    </location>
</feature>
<dbReference type="Pfam" id="PF04397">
    <property type="entry name" value="LytTR"/>
    <property type="match status" value="1"/>
</dbReference>
<dbReference type="InterPro" id="IPR007492">
    <property type="entry name" value="LytTR_DNA-bd_dom"/>
</dbReference>
<dbReference type="SMART" id="SM00448">
    <property type="entry name" value="REC"/>
    <property type="match status" value="1"/>
</dbReference>
<evidence type="ECO:0000259" key="2">
    <source>
        <dbReference type="PROSITE" id="PS50110"/>
    </source>
</evidence>
<proteinExistence type="predicted"/>
<name>A0A238XBY4_9FLAO</name>
<dbReference type="InterPro" id="IPR001789">
    <property type="entry name" value="Sig_transdc_resp-reg_receiver"/>
</dbReference>
<dbReference type="AlphaFoldDB" id="A0A238XBY4"/>
<dbReference type="OrthoDB" id="2168082at2"/>